<sequence>MDKEQLILIGNGMAGVHFIEQLLQKDTHNRYQITIFGDEPYTNYSRLMLSSVLQGDTSLEDITLNDWDWYETNQITFYPNEAVTQINRHERTVVSEKGRKISYDYLVIATGSTPVILPVPGIEKQGVTVFRTIDDCKNMMNLAQTHRSATVIGGGLLGLEAARGLVHLGMDVQVVHLSDRIMNKQLDTRAASMLQATLENQGIQFLLNKETKEICGHHHVEGLTFTDGHSLQTDLVIMAVGIQPNVDLAKDAGINVNRALSSMTISRRVMPIFTLLESVQSIIRWSTGS</sequence>
<dbReference type="EMBL" id="APML01000022">
    <property type="protein sequence ID" value="ENH97155.1"/>
    <property type="molecule type" value="Genomic_DNA"/>
</dbReference>
<reference evidence="5 6" key="1">
    <citation type="submission" date="2013-03" db="EMBL/GenBank/DDBJ databases">
        <title>Draft genome sequence of Gracibacillus halophilus YIM-C55.5, a moderately halophilic and thermophilic organism from the Xiaochaidamu salt lake.</title>
        <authorList>
            <person name="Sugumar T."/>
            <person name="Polireddy D.R."/>
            <person name="Antony A."/>
            <person name="Madhava Y.R."/>
            <person name="Sivakumar N."/>
        </authorList>
    </citation>
    <scope>NUCLEOTIDE SEQUENCE [LARGE SCALE GENOMIC DNA]</scope>
    <source>
        <strain evidence="5 6">YIM-C55.5</strain>
    </source>
</reference>
<dbReference type="InterPro" id="IPR036188">
    <property type="entry name" value="FAD/NAD-bd_sf"/>
</dbReference>
<comment type="cofactor">
    <cofactor evidence="1">
        <name>FAD</name>
        <dbReference type="ChEBI" id="CHEBI:57692"/>
    </cofactor>
</comment>
<dbReference type="eggNOG" id="COG1251">
    <property type="taxonomic scope" value="Bacteria"/>
</dbReference>
<evidence type="ECO:0000256" key="2">
    <source>
        <dbReference type="ARBA" id="ARBA00022630"/>
    </source>
</evidence>
<dbReference type="PRINTS" id="PR00411">
    <property type="entry name" value="PNDRDTASEI"/>
</dbReference>
<dbReference type="PANTHER" id="PTHR43429:SF3">
    <property type="entry name" value="NITRITE REDUCTASE [NAD(P)H]"/>
    <property type="match status" value="1"/>
</dbReference>
<evidence type="ECO:0000313" key="6">
    <source>
        <dbReference type="Proteomes" id="UP000012283"/>
    </source>
</evidence>
<organism evidence="5 6">
    <name type="scientific">Gracilibacillus halophilus YIM-C55.5</name>
    <dbReference type="NCBI Taxonomy" id="1308866"/>
    <lineage>
        <taxon>Bacteria</taxon>
        <taxon>Bacillati</taxon>
        <taxon>Bacillota</taxon>
        <taxon>Bacilli</taxon>
        <taxon>Bacillales</taxon>
        <taxon>Bacillaceae</taxon>
        <taxon>Gracilibacillus</taxon>
    </lineage>
</organism>
<keyword evidence="2" id="KW-0285">Flavoprotein</keyword>
<gene>
    <name evidence="5" type="ORF">J416_06907</name>
</gene>
<proteinExistence type="predicted"/>
<dbReference type="GO" id="GO:0016491">
    <property type="term" value="F:oxidoreductase activity"/>
    <property type="evidence" value="ECO:0007669"/>
    <property type="project" value="InterPro"/>
</dbReference>
<dbReference type="STRING" id="1308866.J416_06907"/>
<dbReference type="SUPFAM" id="SSF51905">
    <property type="entry name" value="FAD/NAD(P)-binding domain"/>
    <property type="match status" value="1"/>
</dbReference>
<dbReference type="PANTHER" id="PTHR43429">
    <property type="entry name" value="PYRIDINE NUCLEOTIDE-DISULFIDE OXIDOREDUCTASE DOMAIN-CONTAINING"/>
    <property type="match status" value="1"/>
</dbReference>
<evidence type="ECO:0000256" key="3">
    <source>
        <dbReference type="ARBA" id="ARBA00022827"/>
    </source>
</evidence>
<dbReference type="Gene3D" id="3.50.50.60">
    <property type="entry name" value="FAD/NAD(P)-binding domain"/>
    <property type="match status" value="2"/>
</dbReference>
<dbReference type="InterPro" id="IPR023753">
    <property type="entry name" value="FAD/NAD-binding_dom"/>
</dbReference>
<name>N4WRZ2_9BACI</name>
<protein>
    <submittedName>
        <fullName evidence="5">Nitrite reductase [NAD(P)H], large subunit</fullName>
    </submittedName>
</protein>
<dbReference type="RefSeq" id="WP_003467116.1">
    <property type="nucleotide sequence ID" value="NZ_APML01000022.1"/>
</dbReference>
<evidence type="ECO:0000313" key="5">
    <source>
        <dbReference type="EMBL" id="ENH97155.1"/>
    </source>
</evidence>
<dbReference type="AlphaFoldDB" id="N4WRZ2"/>
<dbReference type="PRINTS" id="PR00368">
    <property type="entry name" value="FADPNR"/>
</dbReference>
<keyword evidence="3" id="KW-0274">FAD</keyword>
<feature type="domain" description="FAD/NAD(P)-binding" evidence="4">
    <location>
        <begin position="5"/>
        <end position="258"/>
    </location>
</feature>
<dbReference type="FunFam" id="3.50.50.60:FF:000033">
    <property type="entry name" value="Nitrite reductase [NAD(P)H], large subunit"/>
    <property type="match status" value="1"/>
</dbReference>
<dbReference type="InterPro" id="IPR050260">
    <property type="entry name" value="FAD-bd_OxRdtase"/>
</dbReference>
<dbReference type="PATRIC" id="fig|1308866.3.peg.1393"/>
<accession>N4WRZ2</accession>
<dbReference type="Proteomes" id="UP000012283">
    <property type="component" value="Unassembled WGS sequence"/>
</dbReference>
<comment type="caution">
    <text evidence="5">The sequence shown here is derived from an EMBL/GenBank/DDBJ whole genome shotgun (WGS) entry which is preliminary data.</text>
</comment>
<dbReference type="Pfam" id="PF07992">
    <property type="entry name" value="Pyr_redox_2"/>
    <property type="match status" value="1"/>
</dbReference>
<evidence type="ECO:0000259" key="4">
    <source>
        <dbReference type="Pfam" id="PF07992"/>
    </source>
</evidence>
<keyword evidence="6" id="KW-1185">Reference proteome</keyword>
<evidence type="ECO:0000256" key="1">
    <source>
        <dbReference type="ARBA" id="ARBA00001974"/>
    </source>
</evidence>